<dbReference type="EMBL" id="BDRX01000113">
    <property type="protein sequence ID" value="GBF97996.1"/>
    <property type="molecule type" value="Genomic_DNA"/>
</dbReference>
<evidence type="ECO:0000313" key="4">
    <source>
        <dbReference type="Proteomes" id="UP000247498"/>
    </source>
</evidence>
<dbReference type="Proteomes" id="UP000247498">
    <property type="component" value="Unassembled WGS sequence"/>
</dbReference>
<comment type="caution">
    <text evidence="3">The sequence shown here is derived from an EMBL/GenBank/DDBJ whole genome shotgun (WGS) entry which is preliminary data.</text>
</comment>
<sequence length="549" mass="55475">MEAAQVFLCDEDDAWLIDKGTPLHPTGDAAGAAALAELVGAGDREPADLSNNGLLLSQLSFERNHSLDLSAWAMECASPRLGTGPLSRQGSNGMAFSPRPPPPDWGAWLWQASAPPPRLRLHPSFSLTSAAAASAAAAVAEAAASAGEGAAAAAAAVAARRGGGFGSAAASGDEEAAGSSEGTDLVFGGRTMGEAEVTGFAAGPPAAAQRAGADAAARAAAAPPRLAAAFSPPRAVGAVSPPSEALTPLAAPGAALLLQPCWPLHQQPQLPLPLPLPLQHPLGLQLQQQLPHPQQQQQLPQPQPQQQQPQQPQRARPRSHKAPAKQPSRLRARLAPGALAWGKIAQYPWWPCIVLPLSLAPPPPAAASSSSSSAARAPGAAAAAAASAAAAAGSRVPVRFFGPGSEDAWLDARNVAPWEPSGERAARSKAAAFLTSLAEARACEAGGPPPFDPAALREQQLPAPHYYPQHSSSGEHSAEGQQQGAVSSPFGGPAAPRRHKAAKQRTPIKGPAQAAATPRSSGSGGGGAGSGAQAARRQQQLAAKRAGEA</sequence>
<evidence type="ECO:0000259" key="2">
    <source>
        <dbReference type="PROSITE" id="PS50812"/>
    </source>
</evidence>
<dbReference type="PROSITE" id="PS50812">
    <property type="entry name" value="PWWP"/>
    <property type="match status" value="1"/>
</dbReference>
<feature type="region of interest" description="Disordered" evidence="1">
    <location>
        <begin position="288"/>
        <end position="331"/>
    </location>
</feature>
<feature type="compositionally biased region" description="Basic residues" evidence="1">
    <location>
        <begin position="315"/>
        <end position="331"/>
    </location>
</feature>
<evidence type="ECO:0000313" key="3">
    <source>
        <dbReference type="EMBL" id="GBF97996.1"/>
    </source>
</evidence>
<evidence type="ECO:0000256" key="1">
    <source>
        <dbReference type="SAM" id="MobiDB-lite"/>
    </source>
</evidence>
<feature type="region of interest" description="Disordered" evidence="1">
    <location>
        <begin position="464"/>
        <end position="549"/>
    </location>
</feature>
<dbReference type="InterPro" id="IPR000313">
    <property type="entry name" value="PWWP_dom"/>
</dbReference>
<protein>
    <recommendedName>
        <fullName evidence="2">PWWP domain-containing protein</fullName>
    </recommendedName>
</protein>
<dbReference type="Pfam" id="PF00855">
    <property type="entry name" value="PWWP"/>
    <property type="match status" value="1"/>
</dbReference>
<dbReference type="OrthoDB" id="10677078at2759"/>
<feature type="compositionally biased region" description="Low complexity" evidence="1">
    <location>
        <begin position="531"/>
        <end position="549"/>
    </location>
</feature>
<dbReference type="Gene3D" id="2.30.30.140">
    <property type="match status" value="1"/>
</dbReference>
<dbReference type="InParanoid" id="A0A2V0PDS7"/>
<feature type="compositionally biased region" description="Low complexity" evidence="1">
    <location>
        <begin position="167"/>
        <end position="182"/>
    </location>
</feature>
<reference evidence="3 4" key="1">
    <citation type="journal article" date="2018" name="Sci. Rep.">
        <title>Raphidocelis subcapitata (=Pseudokirchneriella subcapitata) provides an insight into genome evolution and environmental adaptations in the Sphaeropleales.</title>
        <authorList>
            <person name="Suzuki S."/>
            <person name="Yamaguchi H."/>
            <person name="Nakajima N."/>
            <person name="Kawachi M."/>
        </authorList>
    </citation>
    <scope>NUCLEOTIDE SEQUENCE [LARGE SCALE GENOMIC DNA]</scope>
    <source>
        <strain evidence="3 4">NIES-35</strain>
    </source>
</reference>
<keyword evidence="4" id="KW-1185">Reference proteome</keyword>
<gene>
    <name evidence="3" type="ORF">Rsub_10670</name>
</gene>
<dbReference type="CDD" id="cd05162">
    <property type="entry name" value="PWWP"/>
    <property type="match status" value="1"/>
</dbReference>
<accession>A0A2V0PDS7</accession>
<feature type="domain" description="PWWP" evidence="2">
    <location>
        <begin position="336"/>
        <end position="421"/>
    </location>
</feature>
<name>A0A2V0PDS7_9CHLO</name>
<feature type="compositionally biased region" description="Low complexity" evidence="1">
    <location>
        <begin position="288"/>
        <end position="313"/>
    </location>
</feature>
<organism evidence="3 4">
    <name type="scientific">Raphidocelis subcapitata</name>
    <dbReference type="NCBI Taxonomy" id="307507"/>
    <lineage>
        <taxon>Eukaryota</taxon>
        <taxon>Viridiplantae</taxon>
        <taxon>Chlorophyta</taxon>
        <taxon>core chlorophytes</taxon>
        <taxon>Chlorophyceae</taxon>
        <taxon>CS clade</taxon>
        <taxon>Sphaeropleales</taxon>
        <taxon>Selenastraceae</taxon>
        <taxon>Raphidocelis</taxon>
    </lineage>
</organism>
<dbReference type="AlphaFoldDB" id="A0A2V0PDS7"/>
<proteinExistence type="predicted"/>
<feature type="region of interest" description="Disordered" evidence="1">
    <location>
        <begin position="164"/>
        <end position="187"/>
    </location>
</feature>
<feature type="compositionally biased region" description="Polar residues" evidence="1">
    <location>
        <begin position="469"/>
        <end position="486"/>
    </location>
</feature>
<dbReference type="SUPFAM" id="SSF63748">
    <property type="entry name" value="Tudor/PWWP/MBT"/>
    <property type="match status" value="1"/>
</dbReference>